<dbReference type="RefSeq" id="WP_154673481.1">
    <property type="nucleotide sequence ID" value="NZ_JQKC01000021.1"/>
</dbReference>
<evidence type="ECO:0000313" key="1">
    <source>
        <dbReference type="EMBL" id="KNY29843.1"/>
    </source>
</evidence>
<reference evidence="2" key="1">
    <citation type="submission" date="2015-07" db="EMBL/GenBank/DDBJ databases">
        <title>Near-Complete Genome Sequence of the Cellulolytic Bacterium Bacteroides (Pseudobacteroides) cellulosolvens ATCC 35603.</title>
        <authorList>
            <person name="Dassa B."/>
            <person name="Utturkar S.M."/>
            <person name="Klingeman D.M."/>
            <person name="Hurt R.A."/>
            <person name="Keller M."/>
            <person name="Xu J."/>
            <person name="Reddy Y.H.K."/>
            <person name="Borovok I."/>
            <person name="Grinberg I.R."/>
            <person name="Lamed R."/>
            <person name="Zhivin O."/>
            <person name="Bayer E.A."/>
            <person name="Brown S.D."/>
        </authorList>
    </citation>
    <scope>NUCLEOTIDE SEQUENCE [LARGE SCALE GENOMIC DNA]</scope>
    <source>
        <strain evidence="2">DSM 2933</strain>
    </source>
</reference>
<dbReference type="Proteomes" id="UP000036923">
    <property type="component" value="Unassembled WGS sequence"/>
</dbReference>
<comment type="caution">
    <text evidence="1">The sequence shown here is derived from an EMBL/GenBank/DDBJ whole genome shotgun (WGS) entry which is preliminary data.</text>
</comment>
<sequence length="58" mass="6586">MAEKQHAKRINGKLHFSTWAMCNTLGVTQQALSQWATSGCPKIKFLDILQHYAILNIE</sequence>
<gene>
    <name evidence="1" type="ORF">Bccel_5120</name>
</gene>
<keyword evidence="2" id="KW-1185">Reference proteome</keyword>
<accession>A0A0L6JVJ0</accession>
<name>A0A0L6JVJ0_9FIRM</name>
<dbReference type="AlphaFoldDB" id="A0A0L6JVJ0"/>
<dbReference type="EMBL" id="LGTC01000001">
    <property type="protein sequence ID" value="KNY29843.1"/>
    <property type="molecule type" value="Genomic_DNA"/>
</dbReference>
<protein>
    <submittedName>
        <fullName evidence="1">Uncharacterized protein</fullName>
    </submittedName>
</protein>
<evidence type="ECO:0000313" key="2">
    <source>
        <dbReference type="Proteomes" id="UP000036923"/>
    </source>
</evidence>
<organism evidence="1 2">
    <name type="scientific">Pseudobacteroides cellulosolvens ATCC 35603 = DSM 2933</name>
    <dbReference type="NCBI Taxonomy" id="398512"/>
    <lineage>
        <taxon>Bacteria</taxon>
        <taxon>Bacillati</taxon>
        <taxon>Bacillota</taxon>
        <taxon>Clostridia</taxon>
        <taxon>Eubacteriales</taxon>
        <taxon>Oscillospiraceae</taxon>
        <taxon>Pseudobacteroides</taxon>
    </lineage>
</organism>
<proteinExistence type="predicted"/>